<dbReference type="GO" id="GO:0000271">
    <property type="term" value="P:polysaccharide biosynthetic process"/>
    <property type="evidence" value="ECO:0007669"/>
    <property type="project" value="UniProtKB-KW"/>
</dbReference>
<keyword evidence="8" id="KW-0270">Exopolysaccharide synthesis</keyword>
<evidence type="ECO:0000256" key="7">
    <source>
        <dbReference type="ARBA" id="ARBA00023136"/>
    </source>
</evidence>
<dbReference type="Pfam" id="PF02397">
    <property type="entry name" value="Bac_transf"/>
    <property type="match status" value="1"/>
</dbReference>
<dbReference type="OrthoDB" id="9808602at2"/>
<keyword evidence="7" id="KW-0472">Membrane</keyword>
<keyword evidence="5" id="KW-0812">Transmembrane</keyword>
<evidence type="ECO:0000256" key="1">
    <source>
        <dbReference type="ARBA" id="ARBA00004236"/>
    </source>
</evidence>
<organism evidence="10 11">
    <name type="scientific">Roseicella aquatilis</name>
    <dbReference type="NCBI Taxonomy" id="2527868"/>
    <lineage>
        <taxon>Bacteria</taxon>
        <taxon>Pseudomonadati</taxon>
        <taxon>Pseudomonadota</taxon>
        <taxon>Alphaproteobacteria</taxon>
        <taxon>Acetobacterales</taxon>
        <taxon>Roseomonadaceae</taxon>
        <taxon>Roseicella</taxon>
    </lineage>
</organism>
<protein>
    <submittedName>
        <fullName evidence="10">Sugar transferase</fullName>
    </submittedName>
</protein>
<evidence type="ECO:0000256" key="3">
    <source>
        <dbReference type="ARBA" id="ARBA00022475"/>
    </source>
</evidence>
<evidence type="ECO:0000313" key="10">
    <source>
        <dbReference type="EMBL" id="TCZ57328.1"/>
    </source>
</evidence>
<evidence type="ECO:0000256" key="2">
    <source>
        <dbReference type="ARBA" id="ARBA00006464"/>
    </source>
</evidence>
<sequence>MLAPPITLRKRGLRDAMRPTLKRSFDIVVASALLLCVLPAFAVISLAVALDGGPVLYVHRRIGRGGRAFGCLKFRTMRPDADRILAKLLADDPAAMAEWQTKRKLRRDPRVTNAGRFLRATSLDELPQLWNVIRGDMSLVGPRPVMQEELDEHYVPVAAAADYLSLRPGITGPWQVSGRSSIDYRQRVAMDVDYVRNLSLRRDIVLLASTVSAVLRGRGAY</sequence>
<dbReference type="AlphaFoldDB" id="A0A4R4DA02"/>
<name>A0A4R4DA02_9PROT</name>
<proteinExistence type="inferred from homology"/>
<dbReference type="EMBL" id="SKBM01000019">
    <property type="protein sequence ID" value="TCZ57328.1"/>
    <property type="molecule type" value="Genomic_DNA"/>
</dbReference>
<comment type="subcellular location">
    <subcellularLocation>
        <location evidence="1">Cell membrane</location>
    </subcellularLocation>
</comment>
<comment type="caution">
    <text evidence="10">The sequence shown here is derived from an EMBL/GenBank/DDBJ whole genome shotgun (WGS) entry which is preliminary data.</text>
</comment>
<accession>A0A4R4DA02</accession>
<keyword evidence="11" id="KW-1185">Reference proteome</keyword>
<evidence type="ECO:0000256" key="6">
    <source>
        <dbReference type="ARBA" id="ARBA00022989"/>
    </source>
</evidence>
<evidence type="ECO:0000256" key="4">
    <source>
        <dbReference type="ARBA" id="ARBA00022679"/>
    </source>
</evidence>
<keyword evidence="3" id="KW-1003">Cell membrane</keyword>
<feature type="domain" description="Bacterial sugar transferase" evidence="9">
    <location>
        <begin position="22"/>
        <end position="215"/>
    </location>
</feature>
<dbReference type="Proteomes" id="UP000295023">
    <property type="component" value="Unassembled WGS sequence"/>
</dbReference>
<comment type="similarity">
    <text evidence="2">Belongs to the bacterial sugar transferase family.</text>
</comment>
<evidence type="ECO:0000256" key="8">
    <source>
        <dbReference type="ARBA" id="ARBA00023169"/>
    </source>
</evidence>
<dbReference type="GO" id="GO:0005886">
    <property type="term" value="C:plasma membrane"/>
    <property type="evidence" value="ECO:0007669"/>
    <property type="project" value="UniProtKB-SubCell"/>
</dbReference>
<evidence type="ECO:0000259" key="9">
    <source>
        <dbReference type="Pfam" id="PF02397"/>
    </source>
</evidence>
<reference evidence="10 11" key="1">
    <citation type="submission" date="2019-03" db="EMBL/GenBank/DDBJ databases">
        <title>Paracraurococcus aquatilis NE82 genome sequence.</title>
        <authorList>
            <person name="Zhao Y."/>
            <person name="Du Z."/>
        </authorList>
    </citation>
    <scope>NUCLEOTIDE SEQUENCE [LARGE SCALE GENOMIC DNA]</scope>
    <source>
        <strain evidence="10 11">NE82</strain>
    </source>
</reference>
<evidence type="ECO:0000313" key="11">
    <source>
        <dbReference type="Proteomes" id="UP000295023"/>
    </source>
</evidence>
<evidence type="ECO:0000256" key="5">
    <source>
        <dbReference type="ARBA" id="ARBA00022692"/>
    </source>
</evidence>
<gene>
    <name evidence="10" type="ORF">EXY23_18245</name>
</gene>
<dbReference type="PANTHER" id="PTHR30576:SF4">
    <property type="entry name" value="UNDECAPRENYL-PHOSPHATE GALACTOSE PHOSPHOTRANSFERASE"/>
    <property type="match status" value="1"/>
</dbReference>
<keyword evidence="4 10" id="KW-0808">Transferase</keyword>
<dbReference type="PANTHER" id="PTHR30576">
    <property type="entry name" value="COLANIC BIOSYNTHESIS UDP-GLUCOSE LIPID CARRIER TRANSFERASE"/>
    <property type="match status" value="1"/>
</dbReference>
<keyword evidence="6" id="KW-1133">Transmembrane helix</keyword>
<dbReference type="InterPro" id="IPR003362">
    <property type="entry name" value="Bact_transf"/>
</dbReference>
<dbReference type="GO" id="GO:0016780">
    <property type="term" value="F:phosphotransferase activity, for other substituted phosphate groups"/>
    <property type="evidence" value="ECO:0007669"/>
    <property type="project" value="TreeGrafter"/>
</dbReference>